<dbReference type="GO" id="GO:0071973">
    <property type="term" value="P:bacterial-type flagellum-dependent cell motility"/>
    <property type="evidence" value="ECO:0007669"/>
    <property type="project" value="InterPro"/>
</dbReference>
<evidence type="ECO:0000256" key="5">
    <source>
        <dbReference type="ARBA" id="ARBA00022475"/>
    </source>
</evidence>
<dbReference type="Proteomes" id="UP000243688">
    <property type="component" value="Unassembled WGS sequence"/>
</dbReference>
<comment type="caution">
    <text evidence="12">The sequence shown here is derived from an EMBL/GenBank/DDBJ whole genome shotgun (WGS) entry which is preliminary data.</text>
</comment>
<evidence type="ECO:0000256" key="7">
    <source>
        <dbReference type="ARBA" id="ARBA00022795"/>
    </source>
</evidence>
<protein>
    <recommendedName>
        <fullName evidence="3">Flagellar FliJ protein</fullName>
    </recommendedName>
</protein>
<keyword evidence="12" id="KW-0969">Cilium</keyword>
<evidence type="ECO:0000313" key="12">
    <source>
        <dbReference type="EMBL" id="PDO11239.1"/>
    </source>
</evidence>
<keyword evidence="8" id="KW-0653">Protein transport</keyword>
<dbReference type="InterPro" id="IPR052570">
    <property type="entry name" value="FliJ"/>
</dbReference>
<evidence type="ECO:0000256" key="11">
    <source>
        <dbReference type="SAM" id="Coils"/>
    </source>
</evidence>
<organism evidence="12 13">
    <name type="scientific">Candidatus Reconcilbacillus cellulovorans</name>
    <dbReference type="NCBI Taxonomy" id="1906605"/>
    <lineage>
        <taxon>Bacteria</taxon>
        <taxon>Bacillati</taxon>
        <taxon>Bacillota</taxon>
        <taxon>Bacilli</taxon>
        <taxon>Bacillales</taxon>
        <taxon>Paenibacillaceae</taxon>
        <taxon>Candidatus Reconcilbacillus</taxon>
    </lineage>
</organism>
<dbReference type="GO" id="GO:0005886">
    <property type="term" value="C:plasma membrane"/>
    <property type="evidence" value="ECO:0007669"/>
    <property type="project" value="UniProtKB-SubCell"/>
</dbReference>
<feature type="coiled-coil region" evidence="11">
    <location>
        <begin position="18"/>
        <end position="45"/>
    </location>
</feature>
<keyword evidence="7" id="KW-1005">Bacterial flagellum biogenesis</keyword>
<feature type="coiled-coil region" evidence="11">
    <location>
        <begin position="73"/>
        <end position="100"/>
    </location>
</feature>
<comment type="subcellular location">
    <subcellularLocation>
        <location evidence="1">Cell membrane</location>
        <topology evidence="1">Peripheral membrane protein</topology>
        <orientation evidence="1">Cytoplasmic side</orientation>
    </subcellularLocation>
</comment>
<name>A0A2A6E344_9BACL</name>
<keyword evidence="6" id="KW-0145">Chemotaxis</keyword>
<evidence type="ECO:0000256" key="3">
    <source>
        <dbReference type="ARBA" id="ARBA00020392"/>
    </source>
</evidence>
<keyword evidence="12" id="KW-0282">Flagellum</keyword>
<dbReference type="PANTHER" id="PTHR38786:SF1">
    <property type="entry name" value="FLAGELLAR FLIJ PROTEIN"/>
    <property type="match status" value="1"/>
</dbReference>
<dbReference type="PANTHER" id="PTHR38786">
    <property type="entry name" value="FLAGELLAR FLIJ PROTEIN"/>
    <property type="match status" value="1"/>
</dbReference>
<evidence type="ECO:0000256" key="9">
    <source>
        <dbReference type="ARBA" id="ARBA00023136"/>
    </source>
</evidence>
<proteinExistence type="inferred from homology"/>
<keyword evidence="11" id="KW-0175">Coiled coil</keyword>
<keyword evidence="10" id="KW-1006">Bacterial flagellum protein export</keyword>
<dbReference type="NCBIfam" id="TIGR02473">
    <property type="entry name" value="flagell_FliJ"/>
    <property type="match status" value="1"/>
</dbReference>
<dbReference type="GO" id="GO:0009288">
    <property type="term" value="C:bacterial-type flagellum"/>
    <property type="evidence" value="ECO:0007669"/>
    <property type="project" value="InterPro"/>
</dbReference>
<keyword evidence="5" id="KW-1003">Cell membrane</keyword>
<dbReference type="Pfam" id="PF02050">
    <property type="entry name" value="FliJ"/>
    <property type="match status" value="1"/>
</dbReference>
<comment type="similarity">
    <text evidence="2">Belongs to the FliJ family.</text>
</comment>
<dbReference type="Gene3D" id="1.10.287.1700">
    <property type="match status" value="1"/>
</dbReference>
<dbReference type="GO" id="GO:0044781">
    <property type="term" value="P:bacterial-type flagellum organization"/>
    <property type="evidence" value="ECO:0007669"/>
    <property type="project" value="UniProtKB-KW"/>
</dbReference>
<gene>
    <name evidence="12" type="ORF">BLM47_03335</name>
</gene>
<evidence type="ECO:0000256" key="4">
    <source>
        <dbReference type="ARBA" id="ARBA00022448"/>
    </source>
</evidence>
<dbReference type="InterPro" id="IPR012823">
    <property type="entry name" value="Flagell_FliJ"/>
</dbReference>
<evidence type="ECO:0000313" key="13">
    <source>
        <dbReference type="Proteomes" id="UP000243688"/>
    </source>
</evidence>
<evidence type="ECO:0000256" key="1">
    <source>
        <dbReference type="ARBA" id="ARBA00004413"/>
    </source>
</evidence>
<evidence type="ECO:0000256" key="6">
    <source>
        <dbReference type="ARBA" id="ARBA00022500"/>
    </source>
</evidence>
<evidence type="ECO:0000256" key="2">
    <source>
        <dbReference type="ARBA" id="ARBA00010004"/>
    </source>
</evidence>
<accession>A0A2A6E344</accession>
<dbReference type="EMBL" id="MOXJ01000004">
    <property type="protein sequence ID" value="PDO11239.1"/>
    <property type="molecule type" value="Genomic_DNA"/>
</dbReference>
<dbReference type="AlphaFoldDB" id="A0A2A6E344"/>
<dbReference type="GO" id="GO:0006935">
    <property type="term" value="P:chemotaxis"/>
    <property type="evidence" value="ECO:0007669"/>
    <property type="project" value="UniProtKB-KW"/>
</dbReference>
<evidence type="ECO:0000256" key="8">
    <source>
        <dbReference type="ARBA" id="ARBA00022927"/>
    </source>
</evidence>
<keyword evidence="9" id="KW-0472">Membrane</keyword>
<dbReference type="GO" id="GO:0015031">
    <property type="term" value="P:protein transport"/>
    <property type="evidence" value="ECO:0007669"/>
    <property type="project" value="UniProtKB-KW"/>
</dbReference>
<sequence>MKFRFPLQKIVDLREQERMQAEWRLAEALKRLREEERSFAELERMRDDVCRIMADACVGATTAAHLSVVGRFLTHLDGRIRRKRAELEDAERTVSERRDDLRGRLVEERIWRNARNKALERFRSEMLRAEQKEIDDLACAHDADRR</sequence>
<dbReference type="InterPro" id="IPR053716">
    <property type="entry name" value="Flag_assembly_chemotaxis_eff"/>
</dbReference>
<keyword evidence="12" id="KW-0966">Cell projection</keyword>
<reference evidence="12 13" key="1">
    <citation type="submission" date="2016-12" db="EMBL/GenBank/DDBJ databases">
        <title>Candidatus Reconcilibacillus cellulovorans genome.</title>
        <authorList>
            <person name="Kolinko S."/>
            <person name="Wu Y.-W."/>
            <person name="Tachea F."/>
            <person name="Denzel E."/>
            <person name="Hiras J."/>
            <person name="Baecker N."/>
            <person name="Chan L.J."/>
            <person name="Eichorst S.A."/>
            <person name="Frey D."/>
            <person name="Adams P.D."/>
            <person name="Pray T."/>
            <person name="Tanjore D."/>
            <person name="Petzold C.J."/>
            <person name="Gladden J.M."/>
            <person name="Simmons B.A."/>
            <person name="Singer S.W."/>
        </authorList>
    </citation>
    <scope>NUCLEOTIDE SEQUENCE [LARGE SCALE GENOMIC DNA]</scope>
    <source>
        <strain evidence="12">JTherm</strain>
    </source>
</reference>
<evidence type="ECO:0000256" key="10">
    <source>
        <dbReference type="ARBA" id="ARBA00023225"/>
    </source>
</evidence>
<keyword evidence="4" id="KW-0813">Transport</keyword>